<comment type="caution">
    <text evidence="2">The sequence shown here is derived from an EMBL/GenBank/DDBJ whole genome shotgun (WGS) entry which is preliminary data.</text>
</comment>
<sequence>MKKSLSQKPVRKPRSSQFKMTPAMQLRMEKAMTSVGNIADQQARKDDKVQREARMAIAETFDAWLEWLEEAAPEQIEEAFFELGCFATATNRRRLFKHAKAPMGVAERAQEQVDRWKEEEEAAKAAAAETAAAEAAARKNGEADGNTSA</sequence>
<accession>A0A5D0RMX5</accession>
<dbReference type="AlphaFoldDB" id="A0A5D0RMX5"/>
<feature type="region of interest" description="Disordered" evidence="1">
    <location>
        <begin position="102"/>
        <end position="149"/>
    </location>
</feature>
<organism evidence="2 3">
    <name type="scientific">Maritimibacter fusiformis</name>
    <dbReference type="NCBI Taxonomy" id="2603819"/>
    <lineage>
        <taxon>Bacteria</taxon>
        <taxon>Pseudomonadati</taxon>
        <taxon>Pseudomonadota</taxon>
        <taxon>Alphaproteobacteria</taxon>
        <taxon>Rhodobacterales</taxon>
        <taxon>Roseobacteraceae</taxon>
        <taxon>Maritimibacter</taxon>
    </lineage>
</organism>
<reference evidence="2 3" key="1">
    <citation type="submission" date="2019-08" db="EMBL/GenBank/DDBJ databases">
        <title>Identification of a novel species of the genus Boseongicola.</title>
        <authorList>
            <person name="Zhang X.-Q."/>
        </authorList>
    </citation>
    <scope>NUCLEOTIDE SEQUENCE [LARGE SCALE GENOMIC DNA]</scope>
    <source>
        <strain evidence="2 3">HY14</strain>
    </source>
</reference>
<feature type="compositionally biased region" description="Basic residues" evidence="1">
    <location>
        <begin position="1"/>
        <end position="14"/>
    </location>
</feature>
<evidence type="ECO:0000313" key="3">
    <source>
        <dbReference type="Proteomes" id="UP000322080"/>
    </source>
</evidence>
<proteinExistence type="predicted"/>
<name>A0A5D0RMX5_9RHOB</name>
<dbReference type="RefSeq" id="WP_148376488.1">
    <property type="nucleotide sequence ID" value="NZ_VSIY01000004.1"/>
</dbReference>
<gene>
    <name evidence="2" type="ORF">FVF75_04060</name>
</gene>
<evidence type="ECO:0000256" key="1">
    <source>
        <dbReference type="SAM" id="MobiDB-lite"/>
    </source>
</evidence>
<feature type="region of interest" description="Disordered" evidence="1">
    <location>
        <begin position="1"/>
        <end position="21"/>
    </location>
</feature>
<feature type="compositionally biased region" description="Low complexity" evidence="1">
    <location>
        <begin position="124"/>
        <end position="135"/>
    </location>
</feature>
<dbReference type="Proteomes" id="UP000322080">
    <property type="component" value="Unassembled WGS sequence"/>
</dbReference>
<protein>
    <submittedName>
        <fullName evidence="2">Uncharacterized protein</fullName>
    </submittedName>
</protein>
<keyword evidence="3" id="KW-1185">Reference proteome</keyword>
<dbReference type="EMBL" id="VSIY01000004">
    <property type="protein sequence ID" value="TYB81924.1"/>
    <property type="molecule type" value="Genomic_DNA"/>
</dbReference>
<feature type="compositionally biased region" description="Basic and acidic residues" evidence="1">
    <location>
        <begin position="108"/>
        <end position="118"/>
    </location>
</feature>
<evidence type="ECO:0000313" key="2">
    <source>
        <dbReference type="EMBL" id="TYB81924.1"/>
    </source>
</evidence>